<comment type="caution">
    <text evidence="3">The sequence shown here is derived from an EMBL/GenBank/DDBJ whole genome shotgun (WGS) entry which is preliminary data.</text>
</comment>
<evidence type="ECO:0000313" key="3">
    <source>
        <dbReference type="EMBL" id="CAI9594082.1"/>
    </source>
</evidence>
<protein>
    <recommendedName>
        <fullName evidence="2">DUF4704 domain-containing protein</fullName>
    </recommendedName>
</protein>
<dbReference type="Proteomes" id="UP001162483">
    <property type="component" value="Unassembled WGS sequence"/>
</dbReference>
<dbReference type="InterPro" id="IPR031570">
    <property type="entry name" value="NBEA/BDCP_DUF4704"/>
</dbReference>
<proteinExistence type="predicted"/>
<accession>A0ABN9FE34</accession>
<reference evidence="3" key="1">
    <citation type="submission" date="2023-05" db="EMBL/GenBank/DDBJ databases">
        <authorList>
            <person name="Stuckert A."/>
        </authorList>
    </citation>
    <scope>NUCLEOTIDE SEQUENCE</scope>
</reference>
<evidence type="ECO:0000256" key="1">
    <source>
        <dbReference type="ARBA" id="ARBA00022574"/>
    </source>
</evidence>
<dbReference type="PANTHER" id="PTHR13743:SF115">
    <property type="entry name" value="NEUROBEACHIN-LIKE PROTEIN 1"/>
    <property type="match status" value="1"/>
</dbReference>
<evidence type="ECO:0000259" key="2">
    <source>
        <dbReference type="Pfam" id="PF15787"/>
    </source>
</evidence>
<gene>
    <name evidence="3" type="ORF">SPARVUS_LOCUS11668726</name>
</gene>
<feature type="domain" description="DUF4704" evidence="2">
    <location>
        <begin position="123"/>
        <end position="160"/>
    </location>
</feature>
<organism evidence="3 4">
    <name type="scientific">Staurois parvus</name>
    <dbReference type="NCBI Taxonomy" id="386267"/>
    <lineage>
        <taxon>Eukaryota</taxon>
        <taxon>Metazoa</taxon>
        <taxon>Chordata</taxon>
        <taxon>Craniata</taxon>
        <taxon>Vertebrata</taxon>
        <taxon>Euteleostomi</taxon>
        <taxon>Amphibia</taxon>
        <taxon>Batrachia</taxon>
        <taxon>Anura</taxon>
        <taxon>Neobatrachia</taxon>
        <taxon>Ranoidea</taxon>
        <taxon>Ranidae</taxon>
        <taxon>Staurois</taxon>
    </lineage>
</organism>
<dbReference type="EMBL" id="CATNWA010016616">
    <property type="protein sequence ID" value="CAI9594082.1"/>
    <property type="molecule type" value="Genomic_DNA"/>
</dbReference>
<keyword evidence="4" id="KW-1185">Reference proteome</keyword>
<dbReference type="InterPro" id="IPR050865">
    <property type="entry name" value="BEACH_Domain"/>
</dbReference>
<sequence length="186" mass="20298">MQHKSVITGWYFVFTLQKWFSGGKTDSIKVISAGTQDSEWGTPTSLEGQLGSVLIFHDALQATHVKALYLAGPNTLNPWKSGDSELADLPNKLLLYYTPKACGNPICLDLSQNLLHGRLTGNKVVNWDIKDIINCIGGVNTLFPLLEHISVLNESACQKSEPVFLPPELITPTEGDFVVLSSTKAS</sequence>
<keyword evidence="1" id="KW-0853">WD repeat</keyword>
<evidence type="ECO:0000313" key="4">
    <source>
        <dbReference type="Proteomes" id="UP001162483"/>
    </source>
</evidence>
<dbReference type="PANTHER" id="PTHR13743">
    <property type="entry name" value="BEIGE/BEACH-RELATED"/>
    <property type="match status" value="1"/>
</dbReference>
<name>A0ABN9FE34_9NEOB</name>
<dbReference type="Pfam" id="PF15787">
    <property type="entry name" value="DUF4704"/>
    <property type="match status" value="1"/>
</dbReference>
<feature type="non-terminal residue" evidence="3">
    <location>
        <position position="186"/>
    </location>
</feature>